<reference evidence="2" key="1">
    <citation type="journal article" date="2024" name="Syst. Appl. Microbiol.">
        <title>First single-strain enrichments of Electrothrix cable bacteria, description of E. aestuarii sp. nov. and E. rattekaaiensis sp. nov., and proposal of a cable bacteria taxonomy following the rules of the SeqCode.</title>
        <authorList>
            <person name="Plum-Jensen L.E."/>
            <person name="Schramm A."/>
            <person name="Marshall I.P.G."/>
        </authorList>
    </citation>
    <scope>NUCLEOTIDE SEQUENCE</scope>
    <source>
        <strain evidence="2">Rat1</strain>
    </source>
</reference>
<dbReference type="KEGG" id="eaj:Q3M24_20610"/>
<protein>
    <submittedName>
        <fullName evidence="2">Uncharacterized protein</fullName>
    </submittedName>
</protein>
<keyword evidence="1" id="KW-1133">Transmembrane helix</keyword>
<organism evidence="2">
    <name type="scientific">Candidatus Electrothrix aestuarii</name>
    <dbReference type="NCBI Taxonomy" id="3062594"/>
    <lineage>
        <taxon>Bacteria</taxon>
        <taxon>Pseudomonadati</taxon>
        <taxon>Thermodesulfobacteriota</taxon>
        <taxon>Desulfobulbia</taxon>
        <taxon>Desulfobulbales</taxon>
        <taxon>Desulfobulbaceae</taxon>
        <taxon>Candidatus Electrothrix</taxon>
    </lineage>
</organism>
<evidence type="ECO:0000256" key="1">
    <source>
        <dbReference type="SAM" id="Phobius"/>
    </source>
</evidence>
<feature type="transmembrane region" description="Helical" evidence="1">
    <location>
        <begin position="51"/>
        <end position="77"/>
    </location>
</feature>
<reference evidence="2" key="2">
    <citation type="submission" date="2024-06" db="EMBL/GenBank/DDBJ databases">
        <authorList>
            <person name="Plum-Jensen L.E."/>
            <person name="Schramm A."/>
            <person name="Marshall I.P.G."/>
        </authorList>
    </citation>
    <scope>NUCLEOTIDE SEQUENCE</scope>
    <source>
        <strain evidence="2">Rat1</strain>
    </source>
</reference>
<dbReference type="EMBL" id="CP159373">
    <property type="protein sequence ID" value="XCN72667.1"/>
    <property type="molecule type" value="Genomic_DNA"/>
</dbReference>
<dbReference type="AlphaFoldDB" id="A0AAU8LTP2"/>
<keyword evidence="1" id="KW-0472">Membrane</keyword>
<feature type="transmembrane region" description="Helical" evidence="1">
    <location>
        <begin position="20"/>
        <end position="39"/>
    </location>
</feature>
<feature type="transmembrane region" description="Helical" evidence="1">
    <location>
        <begin position="97"/>
        <end position="124"/>
    </location>
</feature>
<name>A0AAU8LTP2_9BACT</name>
<keyword evidence="1" id="KW-0812">Transmembrane</keyword>
<proteinExistence type="predicted"/>
<evidence type="ECO:0000313" key="2">
    <source>
        <dbReference type="EMBL" id="XCN72667.1"/>
    </source>
</evidence>
<gene>
    <name evidence="2" type="ORF">Q3M24_20610</name>
</gene>
<sequence>MTTELFPYLEAFNFLKDWCLTLLMIQTVIFISLFFYFIQKKEVSAKKHDKYILIALLFSSISIIVGLNVIGTIPWSLQNIDDLVNEYKDIYQFPNYLGVKIWIIAFCQHVSFIISMVFILFFVFKIKKERDNNER</sequence>
<accession>A0AAU8LTP2</accession>